<reference evidence="2" key="1">
    <citation type="submission" date="2023-07" db="EMBL/GenBank/DDBJ databases">
        <authorList>
            <consortium name="AG Swart"/>
            <person name="Singh M."/>
            <person name="Singh A."/>
            <person name="Seah K."/>
            <person name="Emmerich C."/>
        </authorList>
    </citation>
    <scope>NUCLEOTIDE SEQUENCE</scope>
    <source>
        <strain evidence="2">DP1</strain>
    </source>
</reference>
<name>A0AAD1UQ18_EUPCR</name>
<dbReference type="Proteomes" id="UP001295684">
    <property type="component" value="Unassembled WGS sequence"/>
</dbReference>
<comment type="caution">
    <text evidence="2">The sequence shown here is derived from an EMBL/GenBank/DDBJ whole genome shotgun (WGS) entry which is preliminary data.</text>
</comment>
<feature type="compositionally biased region" description="Polar residues" evidence="1">
    <location>
        <begin position="106"/>
        <end position="115"/>
    </location>
</feature>
<feature type="compositionally biased region" description="Polar residues" evidence="1">
    <location>
        <begin position="85"/>
        <end position="96"/>
    </location>
</feature>
<protein>
    <submittedName>
        <fullName evidence="2">Uncharacterized protein</fullName>
    </submittedName>
</protein>
<feature type="compositionally biased region" description="Acidic residues" evidence="1">
    <location>
        <begin position="60"/>
        <end position="78"/>
    </location>
</feature>
<proteinExistence type="predicted"/>
<keyword evidence="3" id="KW-1185">Reference proteome</keyword>
<sequence length="151" mass="16930">MESFEDLTAYLDEVVNGRDVSCSLEQEEFQEEPEASEGEEEQHEMLETGYLVMNVNAFDPAEEEQEAFLDYSESEEQPLDYFMGKSSSDSPSTRSNENSDEVLNKPCNTTQSEHSGGQEDQVRNNPVRIDTTSISSGDNSEKLKVALKISL</sequence>
<evidence type="ECO:0000256" key="1">
    <source>
        <dbReference type="SAM" id="MobiDB-lite"/>
    </source>
</evidence>
<gene>
    <name evidence="2" type="ORF">ECRASSUSDP1_LOCUS13449</name>
</gene>
<organism evidence="2 3">
    <name type="scientific">Euplotes crassus</name>
    <dbReference type="NCBI Taxonomy" id="5936"/>
    <lineage>
        <taxon>Eukaryota</taxon>
        <taxon>Sar</taxon>
        <taxon>Alveolata</taxon>
        <taxon>Ciliophora</taxon>
        <taxon>Intramacronucleata</taxon>
        <taxon>Spirotrichea</taxon>
        <taxon>Hypotrichia</taxon>
        <taxon>Euplotida</taxon>
        <taxon>Euplotidae</taxon>
        <taxon>Moneuplotes</taxon>
    </lineage>
</organism>
<feature type="region of interest" description="Disordered" evidence="1">
    <location>
        <begin position="24"/>
        <end position="141"/>
    </location>
</feature>
<feature type="compositionally biased region" description="Acidic residues" evidence="1">
    <location>
        <begin position="25"/>
        <end position="42"/>
    </location>
</feature>
<evidence type="ECO:0000313" key="2">
    <source>
        <dbReference type="EMBL" id="CAI2372121.1"/>
    </source>
</evidence>
<evidence type="ECO:0000313" key="3">
    <source>
        <dbReference type="Proteomes" id="UP001295684"/>
    </source>
</evidence>
<accession>A0AAD1UQ18</accession>
<dbReference type="EMBL" id="CAMPGE010013381">
    <property type="protein sequence ID" value="CAI2372121.1"/>
    <property type="molecule type" value="Genomic_DNA"/>
</dbReference>
<dbReference type="AlphaFoldDB" id="A0AAD1UQ18"/>